<accession>A0A3T1D5L7</accession>
<dbReference type="NCBIfam" id="TIGR01484">
    <property type="entry name" value="HAD-SF-IIB"/>
    <property type="match status" value="1"/>
</dbReference>
<dbReference type="SUPFAM" id="SSF56784">
    <property type="entry name" value="HAD-like"/>
    <property type="match status" value="1"/>
</dbReference>
<dbReference type="CDD" id="cd07516">
    <property type="entry name" value="HAD_Pase"/>
    <property type="match status" value="1"/>
</dbReference>
<evidence type="ECO:0000313" key="1">
    <source>
        <dbReference type="EMBL" id="BBI33403.1"/>
    </source>
</evidence>
<dbReference type="InterPro" id="IPR036412">
    <property type="entry name" value="HAD-like_sf"/>
</dbReference>
<dbReference type="Pfam" id="PF08282">
    <property type="entry name" value="Hydrolase_3"/>
    <property type="match status" value="1"/>
</dbReference>
<dbReference type="Proteomes" id="UP000289856">
    <property type="component" value="Chromosome"/>
</dbReference>
<evidence type="ECO:0000313" key="2">
    <source>
        <dbReference type="Proteomes" id="UP000289856"/>
    </source>
</evidence>
<dbReference type="RefSeq" id="WP_130609071.1">
    <property type="nucleotide sequence ID" value="NZ_AP019400.1"/>
</dbReference>
<dbReference type="Gene3D" id="3.40.50.1000">
    <property type="entry name" value="HAD superfamily/HAD-like"/>
    <property type="match status" value="1"/>
</dbReference>
<dbReference type="OrthoDB" id="9781413at2"/>
<dbReference type="InterPro" id="IPR023214">
    <property type="entry name" value="HAD_sf"/>
</dbReference>
<dbReference type="GO" id="GO:0000287">
    <property type="term" value="F:magnesium ion binding"/>
    <property type="evidence" value="ECO:0007669"/>
    <property type="project" value="TreeGrafter"/>
</dbReference>
<dbReference type="InterPro" id="IPR006379">
    <property type="entry name" value="HAD-SF_hydro_IIB"/>
</dbReference>
<dbReference type="PANTHER" id="PTHR10000:SF8">
    <property type="entry name" value="HAD SUPERFAMILY HYDROLASE-LIKE, TYPE 3"/>
    <property type="match status" value="1"/>
</dbReference>
<dbReference type="EMBL" id="AP019400">
    <property type="protein sequence ID" value="BBI33403.1"/>
    <property type="molecule type" value="Genomic_DNA"/>
</dbReference>
<dbReference type="GO" id="GO:0016791">
    <property type="term" value="F:phosphatase activity"/>
    <property type="evidence" value="ECO:0007669"/>
    <property type="project" value="TreeGrafter"/>
</dbReference>
<protein>
    <submittedName>
        <fullName evidence="1">Haloacid dehalogenase</fullName>
    </submittedName>
</protein>
<keyword evidence="2" id="KW-1185">Reference proteome</keyword>
<dbReference type="SFLD" id="SFLDS00003">
    <property type="entry name" value="Haloacid_Dehalogenase"/>
    <property type="match status" value="1"/>
</dbReference>
<gene>
    <name evidence="1" type="ORF">KCTCHS21_28020</name>
</gene>
<dbReference type="InterPro" id="IPR000150">
    <property type="entry name" value="Cof"/>
</dbReference>
<dbReference type="PROSITE" id="PS01228">
    <property type="entry name" value="COF_1"/>
    <property type="match status" value="1"/>
</dbReference>
<sequence>MSNIQAIVLDLDGTLLSSDKSISPRNYQAVKRCFDSGMHIIIATARPPRAANQFLKKFPFVDYMVYYNGALVTCKSTQTERHISIPMEISQRINKFIELRVPQSIISYEVNDLWYTCRPVPDSQCAQLGIRSNDPKPQVVDKDYISSLSPIKILVLGCTTWRDICEQFGDHVNVIATDEGVLVQIMHKLASKEKAVQWVLSEIGVKSENVMVFGDDFNDLGLFHISGFSVAMDNAIIELKNCAAHITDSNDNDGVAVAIEKFVV</sequence>
<name>A0A3T1D5L7_9BACL</name>
<dbReference type="NCBIfam" id="TIGR00099">
    <property type="entry name" value="Cof-subfamily"/>
    <property type="match status" value="1"/>
</dbReference>
<dbReference type="GO" id="GO:0005829">
    <property type="term" value="C:cytosol"/>
    <property type="evidence" value="ECO:0007669"/>
    <property type="project" value="TreeGrafter"/>
</dbReference>
<proteinExistence type="predicted"/>
<organism evidence="1 2">
    <name type="scientific">Cohnella abietis</name>
    <dbReference type="NCBI Taxonomy" id="2507935"/>
    <lineage>
        <taxon>Bacteria</taxon>
        <taxon>Bacillati</taxon>
        <taxon>Bacillota</taxon>
        <taxon>Bacilli</taxon>
        <taxon>Bacillales</taxon>
        <taxon>Paenibacillaceae</taxon>
        <taxon>Cohnella</taxon>
    </lineage>
</organism>
<dbReference type="AlphaFoldDB" id="A0A3T1D5L7"/>
<reference evidence="1 2" key="1">
    <citation type="submission" date="2019-01" db="EMBL/GenBank/DDBJ databases">
        <title>Complete genome sequence of Cohnella hallensis HS21 isolated from Korean fir (Abies koreana) rhizospheric soil.</title>
        <authorList>
            <person name="Jiang L."/>
            <person name="Kang S.W."/>
            <person name="Kim S."/>
            <person name="Jung J."/>
            <person name="Kim C.Y."/>
            <person name="Kim D.H."/>
            <person name="Kim S.W."/>
            <person name="Lee J."/>
        </authorList>
    </citation>
    <scope>NUCLEOTIDE SEQUENCE [LARGE SCALE GENOMIC DNA]</scope>
    <source>
        <strain evidence="1 2">HS21</strain>
    </source>
</reference>
<dbReference type="KEGG" id="cohn:KCTCHS21_28020"/>
<dbReference type="SFLD" id="SFLDG01140">
    <property type="entry name" value="C2.B:_Phosphomannomutase_and_P"/>
    <property type="match status" value="1"/>
</dbReference>
<dbReference type="PANTHER" id="PTHR10000">
    <property type="entry name" value="PHOSPHOSERINE PHOSPHATASE"/>
    <property type="match status" value="1"/>
</dbReference>
<dbReference type="Gene3D" id="3.30.1240.10">
    <property type="match status" value="1"/>
</dbReference>